<comment type="caution">
    <text evidence="3">The sequence shown here is derived from an EMBL/GenBank/DDBJ whole genome shotgun (WGS) entry which is preliminary data.</text>
</comment>
<evidence type="ECO:0000313" key="3">
    <source>
        <dbReference type="EMBL" id="MFC5587982.1"/>
    </source>
</evidence>
<evidence type="ECO:0000313" key="4">
    <source>
        <dbReference type="Proteomes" id="UP001596109"/>
    </source>
</evidence>
<organism evidence="3 4">
    <name type="scientific">Sporosarcina soli</name>
    <dbReference type="NCBI Taxonomy" id="334736"/>
    <lineage>
        <taxon>Bacteria</taxon>
        <taxon>Bacillati</taxon>
        <taxon>Bacillota</taxon>
        <taxon>Bacilli</taxon>
        <taxon>Bacillales</taxon>
        <taxon>Caryophanaceae</taxon>
        <taxon>Sporosarcina</taxon>
    </lineage>
</organism>
<name>A0ABW0TF76_9BACL</name>
<dbReference type="RefSeq" id="WP_381430869.1">
    <property type="nucleotide sequence ID" value="NZ_JBHSNO010000002.1"/>
</dbReference>
<feature type="domain" description="Amidohydrolase-related" evidence="2">
    <location>
        <begin position="65"/>
        <end position="314"/>
    </location>
</feature>
<dbReference type="Proteomes" id="UP001596109">
    <property type="component" value="Unassembled WGS sequence"/>
</dbReference>
<gene>
    <name evidence="3" type="ORF">ACFPRA_03555</name>
</gene>
<dbReference type="PANTHER" id="PTHR21240">
    <property type="entry name" value="2-AMINO-3-CARBOXYLMUCONATE-6-SEMIALDEHYDE DECARBOXYLASE"/>
    <property type="match status" value="1"/>
</dbReference>
<keyword evidence="4" id="KW-1185">Reference proteome</keyword>
<proteinExistence type="predicted"/>
<accession>A0ABW0TF76</accession>
<evidence type="ECO:0000256" key="1">
    <source>
        <dbReference type="ARBA" id="ARBA00023239"/>
    </source>
</evidence>
<dbReference type="Pfam" id="PF04909">
    <property type="entry name" value="Amidohydro_2"/>
    <property type="match status" value="1"/>
</dbReference>
<dbReference type="InterPro" id="IPR032465">
    <property type="entry name" value="ACMSD"/>
</dbReference>
<evidence type="ECO:0000259" key="2">
    <source>
        <dbReference type="Pfam" id="PF04909"/>
    </source>
</evidence>
<reference evidence="4" key="1">
    <citation type="journal article" date="2019" name="Int. J. Syst. Evol. Microbiol.">
        <title>The Global Catalogue of Microorganisms (GCM) 10K type strain sequencing project: providing services to taxonomists for standard genome sequencing and annotation.</title>
        <authorList>
            <consortium name="The Broad Institute Genomics Platform"/>
            <consortium name="The Broad Institute Genome Sequencing Center for Infectious Disease"/>
            <person name="Wu L."/>
            <person name="Ma J."/>
        </authorList>
    </citation>
    <scope>NUCLEOTIDE SEQUENCE [LARGE SCALE GENOMIC DNA]</scope>
    <source>
        <strain evidence="4">CGMCC 4.1434</strain>
    </source>
</reference>
<dbReference type="InterPro" id="IPR032466">
    <property type="entry name" value="Metal_Hydrolase"/>
</dbReference>
<keyword evidence="1" id="KW-0456">Lyase</keyword>
<dbReference type="EMBL" id="JBHSNO010000002">
    <property type="protein sequence ID" value="MFC5587982.1"/>
    <property type="molecule type" value="Genomic_DNA"/>
</dbReference>
<dbReference type="InterPro" id="IPR006680">
    <property type="entry name" value="Amidohydro-rel"/>
</dbReference>
<dbReference type="PANTHER" id="PTHR21240:SF19">
    <property type="entry name" value="CATALYTIC_ HYDROLASE"/>
    <property type="match status" value="1"/>
</dbReference>
<sequence length="326" mass="38079">MIIDCSNTLPEFQFQGATDINPKNEEYRKLFGQRWARLAGWTKEEFFKRLESESTENVMQEVYAKLEKNFSMDQFLKMLRDSTIAYHAIHNMDYGRDGSEAPADHDYVAELLKKYPDRFIGFAGYNPHKGTESLKVVRKAITEQGYKAVVIPPYEHGIKADDRKYYPLYALCDELEIPVWIHSSINYYRETSVFLDHPSNLEAPLMDFKNLKIIAGHGGWPWIPDMIAMLLKYKNLHVDTSAFRPRYIAEPNTGWDMFLHYANSLLQDQIVFGSDWLTLGIPIKDYIAEVEEWPLKDSVKEKFYWKNANKLFKLKLGKEVSYGLEE</sequence>
<dbReference type="Gene3D" id="3.20.20.140">
    <property type="entry name" value="Metal-dependent hydrolases"/>
    <property type="match status" value="1"/>
</dbReference>
<dbReference type="SUPFAM" id="SSF51556">
    <property type="entry name" value="Metallo-dependent hydrolases"/>
    <property type="match status" value="1"/>
</dbReference>
<protein>
    <submittedName>
        <fullName evidence="3">Amidohydrolase family protein</fullName>
    </submittedName>
</protein>